<name>A0ABR5PZU7_9ACTN</name>
<evidence type="ECO:0000256" key="2">
    <source>
        <dbReference type="SAM" id="MobiDB-lite"/>
    </source>
</evidence>
<dbReference type="SUPFAM" id="SSF47413">
    <property type="entry name" value="lambda repressor-like DNA-binding domains"/>
    <property type="match status" value="1"/>
</dbReference>
<dbReference type="InterPro" id="IPR010982">
    <property type="entry name" value="Lambda_DNA-bd_dom_sf"/>
</dbReference>
<feature type="compositionally biased region" description="Acidic residues" evidence="2">
    <location>
        <begin position="111"/>
        <end position="123"/>
    </location>
</feature>
<keyword evidence="1" id="KW-0238">DNA-binding</keyword>
<comment type="caution">
    <text evidence="4">The sequence shown here is derived from an EMBL/GenBank/DDBJ whole genome shotgun (WGS) entry which is preliminary data.</text>
</comment>
<dbReference type="EMBL" id="JQCP01000002">
    <property type="protein sequence ID" value="KRO02209.1"/>
    <property type="molecule type" value="Genomic_DNA"/>
</dbReference>
<dbReference type="Pfam" id="PF01381">
    <property type="entry name" value="HTH_3"/>
    <property type="match status" value="1"/>
</dbReference>
<sequence length="246" mass="26981">MHMTNSQETLGRRIARLRLAKAATQERLARELSVSPQAVSKWENDINYPDISLLPQLAQFLGVSIDELLRGASTQERKGLDVSMSITKEADESSDKREAGKEQNLAIGNFAEEDTATDDEADVEEEEVGRFGLGKFFSTELRKPKNGVSGKEQATVRLGNSKKHGLHIYVESEDGDVVDMCVPLALAKFAMKSGLQIGGRSIDKETRAQLEEIDIDELVAAAKEGESGTLINIVSSDGDIVKIWFD</sequence>
<dbReference type="PROSITE" id="PS50943">
    <property type="entry name" value="HTH_CROC1"/>
    <property type="match status" value="1"/>
</dbReference>
<reference evidence="4 5" key="1">
    <citation type="journal article" date="2015" name="Genome Announc.">
        <title>Expanding the biotechnology potential of lactobacilli through comparative genomics of 213 strains and associated genera.</title>
        <authorList>
            <person name="Sun Z."/>
            <person name="Harris H.M."/>
            <person name="McCann A."/>
            <person name="Guo C."/>
            <person name="Argimon S."/>
            <person name="Zhang W."/>
            <person name="Yang X."/>
            <person name="Jeffery I.B."/>
            <person name="Cooney J.C."/>
            <person name="Kagawa T.F."/>
            <person name="Liu W."/>
            <person name="Song Y."/>
            <person name="Salvetti E."/>
            <person name="Wrobel A."/>
            <person name="Rasinkangas P."/>
            <person name="Parkhill J."/>
            <person name="Rea M.C."/>
            <person name="O'Sullivan O."/>
            <person name="Ritari J."/>
            <person name="Douillard F.P."/>
            <person name="Paul Ross R."/>
            <person name="Yang R."/>
            <person name="Briner A.E."/>
            <person name="Felis G.E."/>
            <person name="de Vos W.M."/>
            <person name="Barrangou R."/>
            <person name="Klaenhammer T.R."/>
            <person name="Caufield P.W."/>
            <person name="Cui Y."/>
            <person name="Zhang H."/>
            <person name="O'Toole P.W."/>
        </authorList>
    </citation>
    <scope>NUCLEOTIDE SEQUENCE [LARGE SCALE GENOMIC DNA]</scope>
    <source>
        <strain evidence="4 5">DSM 7090</strain>
    </source>
</reference>
<feature type="domain" description="HTH cro/C1-type" evidence="3">
    <location>
        <begin position="14"/>
        <end position="68"/>
    </location>
</feature>
<gene>
    <name evidence="4" type="ORF">IV60_GL000632</name>
</gene>
<dbReference type="Proteomes" id="UP000051927">
    <property type="component" value="Unassembled WGS sequence"/>
</dbReference>
<keyword evidence="5" id="KW-1185">Reference proteome</keyword>
<feature type="region of interest" description="Disordered" evidence="2">
    <location>
        <begin position="80"/>
        <end position="123"/>
    </location>
</feature>
<dbReference type="PANTHER" id="PTHR46558">
    <property type="entry name" value="TRACRIPTIONAL REGULATORY PROTEIN-RELATED-RELATED"/>
    <property type="match status" value="1"/>
</dbReference>
<dbReference type="PANTHER" id="PTHR46558:SF11">
    <property type="entry name" value="HTH-TYPE TRANSCRIPTIONAL REGULATOR XRE"/>
    <property type="match status" value="1"/>
</dbReference>
<dbReference type="InterPro" id="IPR001387">
    <property type="entry name" value="Cro/C1-type_HTH"/>
</dbReference>
<evidence type="ECO:0000256" key="1">
    <source>
        <dbReference type="ARBA" id="ARBA00023125"/>
    </source>
</evidence>
<dbReference type="SMART" id="SM00530">
    <property type="entry name" value="HTH_XRE"/>
    <property type="match status" value="1"/>
</dbReference>
<dbReference type="CDD" id="cd00093">
    <property type="entry name" value="HTH_XRE"/>
    <property type="match status" value="1"/>
</dbReference>
<evidence type="ECO:0000313" key="5">
    <source>
        <dbReference type="Proteomes" id="UP000051927"/>
    </source>
</evidence>
<evidence type="ECO:0000259" key="3">
    <source>
        <dbReference type="PROSITE" id="PS50943"/>
    </source>
</evidence>
<dbReference type="Gene3D" id="1.10.260.40">
    <property type="entry name" value="lambda repressor-like DNA-binding domains"/>
    <property type="match status" value="1"/>
</dbReference>
<protein>
    <submittedName>
        <fullName evidence="4">Helix-turn-helix domain protein</fullName>
    </submittedName>
</protein>
<evidence type="ECO:0000313" key="4">
    <source>
        <dbReference type="EMBL" id="KRO02209.1"/>
    </source>
</evidence>
<accession>A0ABR5PZU7</accession>
<proteinExistence type="predicted"/>
<feature type="compositionally biased region" description="Basic and acidic residues" evidence="2">
    <location>
        <begin position="88"/>
        <end position="101"/>
    </location>
</feature>
<organism evidence="4 5">
    <name type="scientific">Lancefieldella rimae</name>
    <dbReference type="NCBI Taxonomy" id="1383"/>
    <lineage>
        <taxon>Bacteria</taxon>
        <taxon>Bacillati</taxon>
        <taxon>Actinomycetota</taxon>
        <taxon>Coriobacteriia</taxon>
        <taxon>Coriobacteriales</taxon>
        <taxon>Atopobiaceae</taxon>
        <taxon>Lancefieldella</taxon>
    </lineage>
</organism>